<dbReference type="InterPro" id="IPR012259">
    <property type="entry name" value="DHFR"/>
</dbReference>
<protein>
    <recommendedName>
        <fullName evidence="3 8">Dihydrofolate reductase</fullName>
        <ecNumber evidence="3 8">1.5.1.3</ecNumber>
    </recommendedName>
</protein>
<evidence type="ECO:0000259" key="9">
    <source>
        <dbReference type="PROSITE" id="PS51330"/>
    </source>
</evidence>
<evidence type="ECO:0000313" key="11">
    <source>
        <dbReference type="Proteomes" id="UP001378956"/>
    </source>
</evidence>
<dbReference type="EC" id="1.5.1.3" evidence="3 8"/>
<dbReference type="PROSITE" id="PS51330">
    <property type="entry name" value="DHFR_2"/>
    <property type="match status" value="1"/>
</dbReference>
<dbReference type="PIRSF" id="PIRSF000194">
    <property type="entry name" value="DHFR"/>
    <property type="match status" value="1"/>
</dbReference>
<comment type="similarity">
    <text evidence="2 8">Belongs to the dihydrofolate reductase family.</text>
</comment>
<feature type="domain" description="DHFR" evidence="9">
    <location>
        <begin position="2"/>
        <end position="160"/>
    </location>
</feature>
<dbReference type="EMBL" id="JBBEUB010000003">
    <property type="protein sequence ID" value="MEJ2903021.1"/>
    <property type="molecule type" value="Genomic_DNA"/>
</dbReference>
<reference evidence="10 11" key="1">
    <citation type="submission" date="2024-03" db="EMBL/GenBank/DDBJ databases">
        <title>Sequence of Lycoming College Course Isolates.</title>
        <authorList>
            <person name="Plotts O."/>
            <person name="Newman J."/>
        </authorList>
    </citation>
    <scope>NUCLEOTIDE SEQUENCE [LARGE SCALE GENOMIC DNA]</scope>
    <source>
        <strain evidence="10 11">CJB-3</strain>
    </source>
</reference>
<dbReference type="SUPFAM" id="SSF53597">
    <property type="entry name" value="Dihydrofolate reductase-like"/>
    <property type="match status" value="1"/>
</dbReference>
<name>A0ABU8NLG1_9SPHI</name>
<sequence>MIVSIVVAIDQNNAIGKNNKLLWHLPADLKHFKQITSGHTIIMGRKTYDSIGRPLPNRRNIVITRNTDLAIEGVEVVTTLDDALALCTKDEEVFIVGGAQIYEHALGKTDRIYLTTVHQTYDADTFFPKIDKQTWKVINSEDHEPDEKNVVAYTFSTLERY</sequence>
<keyword evidence="6 8" id="KW-0560">Oxidoreductase</keyword>
<dbReference type="InterPro" id="IPR024072">
    <property type="entry name" value="DHFR-like_dom_sf"/>
</dbReference>
<comment type="catalytic activity">
    <reaction evidence="8">
        <text>(6S)-5,6,7,8-tetrahydrofolate + NADP(+) = 7,8-dihydrofolate + NADPH + H(+)</text>
        <dbReference type="Rhea" id="RHEA:15009"/>
        <dbReference type="ChEBI" id="CHEBI:15378"/>
        <dbReference type="ChEBI" id="CHEBI:57451"/>
        <dbReference type="ChEBI" id="CHEBI:57453"/>
        <dbReference type="ChEBI" id="CHEBI:57783"/>
        <dbReference type="ChEBI" id="CHEBI:58349"/>
        <dbReference type="EC" id="1.5.1.3"/>
    </reaction>
</comment>
<dbReference type="PANTHER" id="PTHR48069">
    <property type="entry name" value="DIHYDROFOLATE REDUCTASE"/>
    <property type="match status" value="1"/>
</dbReference>
<dbReference type="RefSeq" id="WP_337716482.1">
    <property type="nucleotide sequence ID" value="NZ_JBBEUB010000003.1"/>
</dbReference>
<dbReference type="GO" id="GO:0004146">
    <property type="term" value="F:dihydrofolate reductase activity"/>
    <property type="evidence" value="ECO:0007669"/>
    <property type="project" value="UniProtKB-EC"/>
</dbReference>
<dbReference type="PRINTS" id="PR00070">
    <property type="entry name" value="DHFR"/>
</dbReference>
<dbReference type="Gene3D" id="3.40.430.10">
    <property type="entry name" value="Dihydrofolate Reductase, subunit A"/>
    <property type="match status" value="1"/>
</dbReference>
<evidence type="ECO:0000256" key="3">
    <source>
        <dbReference type="ARBA" id="ARBA00012856"/>
    </source>
</evidence>
<evidence type="ECO:0000313" key="10">
    <source>
        <dbReference type="EMBL" id="MEJ2903021.1"/>
    </source>
</evidence>
<dbReference type="Proteomes" id="UP001378956">
    <property type="component" value="Unassembled WGS sequence"/>
</dbReference>
<dbReference type="InterPro" id="IPR001796">
    <property type="entry name" value="DHFR_dom"/>
</dbReference>
<keyword evidence="4 8" id="KW-0554">One-carbon metabolism</keyword>
<keyword evidence="11" id="KW-1185">Reference proteome</keyword>
<evidence type="ECO:0000256" key="7">
    <source>
        <dbReference type="ARBA" id="ARBA00025067"/>
    </source>
</evidence>
<accession>A0ABU8NLG1</accession>
<dbReference type="CDD" id="cd00209">
    <property type="entry name" value="DHFR"/>
    <property type="match status" value="1"/>
</dbReference>
<evidence type="ECO:0000256" key="1">
    <source>
        <dbReference type="ARBA" id="ARBA00004903"/>
    </source>
</evidence>
<comment type="caution">
    <text evidence="10">The sequence shown here is derived from an EMBL/GenBank/DDBJ whole genome shotgun (WGS) entry which is preliminary data.</text>
</comment>
<proteinExistence type="inferred from homology"/>
<gene>
    <name evidence="10" type="ORF">WAE58_11325</name>
</gene>
<dbReference type="PANTHER" id="PTHR48069:SF3">
    <property type="entry name" value="DIHYDROFOLATE REDUCTASE"/>
    <property type="match status" value="1"/>
</dbReference>
<comment type="function">
    <text evidence="7 8">Key enzyme in folate metabolism. Catalyzes an essential reaction for de novo glycine and purine synthesis, and for DNA precursor synthesis.</text>
</comment>
<evidence type="ECO:0000256" key="2">
    <source>
        <dbReference type="ARBA" id="ARBA00009539"/>
    </source>
</evidence>
<evidence type="ECO:0000256" key="4">
    <source>
        <dbReference type="ARBA" id="ARBA00022563"/>
    </source>
</evidence>
<keyword evidence="5 8" id="KW-0521">NADP</keyword>
<dbReference type="Pfam" id="PF00186">
    <property type="entry name" value="DHFR_1"/>
    <property type="match status" value="1"/>
</dbReference>
<evidence type="ECO:0000256" key="5">
    <source>
        <dbReference type="ARBA" id="ARBA00022857"/>
    </source>
</evidence>
<organism evidence="10 11">
    <name type="scientific">Pedobacter panaciterrae</name>
    <dbReference type="NCBI Taxonomy" id="363849"/>
    <lineage>
        <taxon>Bacteria</taxon>
        <taxon>Pseudomonadati</taxon>
        <taxon>Bacteroidota</taxon>
        <taxon>Sphingobacteriia</taxon>
        <taxon>Sphingobacteriales</taxon>
        <taxon>Sphingobacteriaceae</taxon>
        <taxon>Pedobacter</taxon>
    </lineage>
</organism>
<comment type="pathway">
    <text evidence="1 8">Cofactor biosynthesis; tetrahydrofolate biosynthesis; 5,6,7,8-tetrahydrofolate from 7,8-dihydrofolate: step 1/1.</text>
</comment>
<evidence type="ECO:0000256" key="6">
    <source>
        <dbReference type="ARBA" id="ARBA00023002"/>
    </source>
</evidence>
<evidence type="ECO:0000256" key="8">
    <source>
        <dbReference type="PIRNR" id="PIRNR000194"/>
    </source>
</evidence>